<sequence>MLGPVYPPPSLGFSPERQHQTLYALDLLAIFKEICGKKVLVWSLIEYSRYSMKKPAWATLLVSEMEFET</sequence>
<evidence type="ECO:0000313" key="2">
    <source>
        <dbReference type="Proteomes" id="UP000595140"/>
    </source>
</evidence>
<dbReference type="AlphaFoldDB" id="A0A484KBP2"/>
<reference evidence="1 2" key="1">
    <citation type="submission" date="2018-04" db="EMBL/GenBank/DDBJ databases">
        <authorList>
            <person name="Vogel A."/>
        </authorList>
    </citation>
    <scope>NUCLEOTIDE SEQUENCE [LARGE SCALE GENOMIC DNA]</scope>
</reference>
<dbReference type="Proteomes" id="UP000595140">
    <property type="component" value="Unassembled WGS sequence"/>
</dbReference>
<protein>
    <submittedName>
        <fullName evidence="1">Uncharacterized protein</fullName>
    </submittedName>
</protein>
<organism evidence="1 2">
    <name type="scientific">Cuscuta campestris</name>
    <dbReference type="NCBI Taxonomy" id="132261"/>
    <lineage>
        <taxon>Eukaryota</taxon>
        <taxon>Viridiplantae</taxon>
        <taxon>Streptophyta</taxon>
        <taxon>Embryophyta</taxon>
        <taxon>Tracheophyta</taxon>
        <taxon>Spermatophyta</taxon>
        <taxon>Magnoliopsida</taxon>
        <taxon>eudicotyledons</taxon>
        <taxon>Gunneridae</taxon>
        <taxon>Pentapetalae</taxon>
        <taxon>asterids</taxon>
        <taxon>lamiids</taxon>
        <taxon>Solanales</taxon>
        <taxon>Convolvulaceae</taxon>
        <taxon>Cuscuteae</taxon>
        <taxon>Cuscuta</taxon>
        <taxon>Cuscuta subgen. Grammica</taxon>
        <taxon>Cuscuta sect. Cleistogrammica</taxon>
    </lineage>
</organism>
<name>A0A484KBP2_9ASTE</name>
<accession>A0A484KBP2</accession>
<keyword evidence="2" id="KW-1185">Reference proteome</keyword>
<dbReference type="EMBL" id="OOIL02000294">
    <property type="protein sequence ID" value="VFQ63401.1"/>
    <property type="molecule type" value="Genomic_DNA"/>
</dbReference>
<proteinExistence type="predicted"/>
<evidence type="ECO:0000313" key="1">
    <source>
        <dbReference type="EMBL" id="VFQ63401.1"/>
    </source>
</evidence>
<gene>
    <name evidence="1" type="ORF">CCAM_LOCUS5177</name>
</gene>